<evidence type="ECO:0000259" key="10">
    <source>
        <dbReference type="PROSITE" id="PS50893"/>
    </source>
</evidence>
<feature type="domain" description="ABC transporter" evidence="10">
    <location>
        <begin position="3"/>
        <end position="246"/>
    </location>
</feature>
<keyword evidence="4" id="KW-1003">Cell membrane</keyword>
<dbReference type="EMBL" id="ABXB03000003">
    <property type="protein sequence ID" value="EFA22571.1"/>
    <property type="molecule type" value="Genomic_DNA"/>
</dbReference>
<keyword evidence="3" id="KW-0813">Transport</keyword>
<evidence type="ECO:0000256" key="5">
    <source>
        <dbReference type="ARBA" id="ARBA00022519"/>
    </source>
</evidence>
<dbReference type="InterPro" id="IPR017871">
    <property type="entry name" value="ABC_transporter-like_CS"/>
</dbReference>
<dbReference type="AlphaFoldDB" id="D1NUS0"/>
<dbReference type="Proteomes" id="UP000003656">
    <property type="component" value="Unassembled WGS sequence"/>
</dbReference>
<dbReference type="RefSeq" id="WP_006295042.1">
    <property type="nucleotide sequence ID" value="NZ_ABXB03000003.1"/>
</dbReference>
<dbReference type="InterPro" id="IPR003439">
    <property type="entry name" value="ABC_transporter-like_ATP-bd"/>
</dbReference>
<keyword evidence="6" id="KW-0547">Nucleotide-binding</keyword>
<dbReference type="GO" id="GO:0005524">
    <property type="term" value="F:ATP binding"/>
    <property type="evidence" value="ECO:0007669"/>
    <property type="project" value="UniProtKB-KW"/>
</dbReference>
<evidence type="ECO:0000256" key="4">
    <source>
        <dbReference type="ARBA" id="ARBA00022475"/>
    </source>
</evidence>
<comment type="subcellular location">
    <subcellularLocation>
        <location evidence="1">Cell membrane</location>
        <topology evidence="1">Peripheral membrane protein</topology>
    </subcellularLocation>
</comment>
<evidence type="ECO:0000313" key="11">
    <source>
        <dbReference type="EMBL" id="EFA22571.1"/>
    </source>
</evidence>
<proteinExistence type="inferred from homology"/>
<keyword evidence="9" id="KW-0472">Membrane</keyword>
<dbReference type="GO" id="GO:0005886">
    <property type="term" value="C:plasma membrane"/>
    <property type="evidence" value="ECO:0007669"/>
    <property type="project" value="UniProtKB-SubCell"/>
</dbReference>
<dbReference type="CDD" id="cd03257">
    <property type="entry name" value="ABC_NikE_OppD_transporters"/>
    <property type="match status" value="1"/>
</dbReference>
<evidence type="ECO:0000256" key="1">
    <source>
        <dbReference type="ARBA" id="ARBA00004202"/>
    </source>
</evidence>
<evidence type="ECO:0000256" key="7">
    <source>
        <dbReference type="ARBA" id="ARBA00022840"/>
    </source>
</evidence>
<dbReference type="PANTHER" id="PTHR43297">
    <property type="entry name" value="OLIGOPEPTIDE TRANSPORT ATP-BINDING PROTEIN APPD"/>
    <property type="match status" value="1"/>
</dbReference>
<dbReference type="OrthoDB" id="8481147at2"/>
<reference evidence="11 12" key="1">
    <citation type="submission" date="2009-11" db="EMBL/GenBank/DDBJ databases">
        <authorList>
            <person name="Weinstock G."/>
            <person name="Sodergren E."/>
            <person name="Clifton S."/>
            <person name="Fulton L."/>
            <person name="Fulton B."/>
            <person name="Courtney L."/>
            <person name="Fronick C."/>
            <person name="Harrison M."/>
            <person name="Strong C."/>
            <person name="Farmer C."/>
            <person name="Delahaunty K."/>
            <person name="Markovic C."/>
            <person name="Hall O."/>
            <person name="Minx P."/>
            <person name="Tomlinson C."/>
            <person name="Mitreva M."/>
            <person name="Nelson J."/>
            <person name="Hou S."/>
            <person name="Wollam A."/>
            <person name="Pepin K.H."/>
            <person name="Johnson M."/>
            <person name="Bhonagiri V."/>
            <person name="Nash W.E."/>
            <person name="Warren W."/>
            <person name="Chinwalla A."/>
            <person name="Mardis E.R."/>
            <person name="Wilson R.K."/>
        </authorList>
    </citation>
    <scope>NUCLEOTIDE SEQUENCE [LARGE SCALE GENOMIC DNA]</scope>
    <source>
        <strain evidence="11 12">DSM 20093</strain>
    </source>
</reference>
<evidence type="ECO:0000256" key="6">
    <source>
        <dbReference type="ARBA" id="ARBA00022741"/>
    </source>
</evidence>
<evidence type="ECO:0000256" key="3">
    <source>
        <dbReference type="ARBA" id="ARBA00022448"/>
    </source>
</evidence>
<gene>
    <name evidence="11" type="ORF">BIFGAL_03597</name>
</gene>
<evidence type="ECO:0000256" key="8">
    <source>
        <dbReference type="ARBA" id="ARBA00022967"/>
    </source>
</evidence>
<dbReference type="SMART" id="SM00382">
    <property type="entry name" value="AAA"/>
    <property type="match status" value="1"/>
</dbReference>
<dbReference type="PROSITE" id="PS50893">
    <property type="entry name" value="ABC_TRANSPORTER_2"/>
    <property type="match status" value="1"/>
</dbReference>
<keyword evidence="8" id="KW-1278">Translocase</keyword>
<evidence type="ECO:0000256" key="9">
    <source>
        <dbReference type="ARBA" id="ARBA00023136"/>
    </source>
</evidence>
<dbReference type="eggNOG" id="COG0444">
    <property type="taxonomic scope" value="Bacteria"/>
</dbReference>
<dbReference type="Gene3D" id="3.40.50.300">
    <property type="entry name" value="P-loop containing nucleotide triphosphate hydrolases"/>
    <property type="match status" value="1"/>
</dbReference>
<evidence type="ECO:0000256" key="2">
    <source>
        <dbReference type="ARBA" id="ARBA00005417"/>
    </source>
</evidence>
<organism evidence="11 12">
    <name type="scientific">Bifidobacterium gallicum DSM 20093 = LMG 11596</name>
    <dbReference type="NCBI Taxonomy" id="561180"/>
    <lineage>
        <taxon>Bacteria</taxon>
        <taxon>Bacillati</taxon>
        <taxon>Actinomycetota</taxon>
        <taxon>Actinomycetes</taxon>
        <taxon>Bifidobacteriales</taxon>
        <taxon>Bifidobacteriaceae</taxon>
        <taxon>Bifidobacterium</taxon>
    </lineage>
</organism>
<name>D1NUS0_9BIFI</name>
<accession>D1NUS0</accession>
<comment type="similarity">
    <text evidence="2">Belongs to the ABC transporter superfamily.</text>
</comment>
<evidence type="ECO:0000313" key="12">
    <source>
        <dbReference type="Proteomes" id="UP000003656"/>
    </source>
</evidence>
<dbReference type="GO" id="GO:0016887">
    <property type="term" value="F:ATP hydrolysis activity"/>
    <property type="evidence" value="ECO:0007669"/>
    <property type="project" value="InterPro"/>
</dbReference>
<sequence>MMLDIRDLNITIGNRQIIHDVSMTIDAGARVGLIGSSGSGKSMISRAVMGLLPVDATVSGSIQLAGHELVDLNDHEMAALRGSTMSMVFQNPRNALNPVLTVGQQIALPLKLHYALSREDRERRVRAMLERVELPQDVFARSTGELSGGQQQRVAIATALITSPRLIIADEPTTALDSTTQWQICRLLTSLVDDLGAAMLFITHDFSVLAHVTTRCVVLDAGRVVEQGSTRALLDYPAHEQTRSLVQAAQALSLHGTAEASVDRVRSEEGGIDG</sequence>
<keyword evidence="7 11" id="KW-0067">ATP-binding</keyword>
<dbReference type="InterPro" id="IPR050388">
    <property type="entry name" value="ABC_Ni/Peptide_Import"/>
</dbReference>
<dbReference type="STRING" id="561180.BIFGAL_03597"/>
<dbReference type="Pfam" id="PF00005">
    <property type="entry name" value="ABC_tran"/>
    <property type="match status" value="1"/>
</dbReference>
<dbReference type="SUPFAM" id="SSF52540">
    <property type="entry name" value="P-loop containing nucleoside triphosphate hydrolases"/>
    <property type="match status" value="1"/>
</dbReference>
<protein>
    <submittedName>
        <fullName evidence="11">ABC transporter, ATP-binding protein</fullName>
    </submittedName>
</protein>
<dbReference type="InterPro" id="IPR003593">
    <property type="entry name" value="AAA+_ATPase"/>
</dbReference>
<dbReference type="PROSITE" id="PS00211">
    <property type="entry name" value="ABC_TRANSPORTER_1"/>
    <property type="match status" value="1"/>
</dbReference>
<dbReference type="InterPro" id="IPR027417">
    <property type="entry name" value="P-loop_NTPase"/>
</dbReference>
<keyword evidence="5" id="KW-0997">Cell inner membrane</keyword>
<comment type="caution">
    <text evidence="11">The sequence shown here is derived from an EMBL/GenBank/DDBJ whole genome shotgun (WGS) entry which is preliminary data.</text>
</comment>
<dbReference type="PANTHER" id="PTHR43297:SF14">
    <property type="entry name" value="ATPASE AAA-TYPE CORE DOMAIN-CONTAINING PROTEIN"/>
    <property type="match status" value="1"/>
</dbReference>